<dbReference type="AlphaFoldDB" id="A0AAV0FI59"/>
<gene>
    <name evidence="1" type="ORF">CEPIT_LOCUS34386</name>
</gene>
<evidence type="ECO:0000313" key="2">
    <source>
        <dbReference type="Proteomes" id="UP001152523"/>
    </source>
</evidence>
<evidence type="ECO:0000313" key="1">
    <source>
        <dbReference type="EMBL" id="CAH9135279.1"/>
    </source>
</evidence>
<dbReference type="EMBL" id="CAMAPF010000987">
    <property type="protein sequence ID" value="CAH9135279.1"/>
    <property type="molecule type" value="Genomic_DNA"/>
</dbReference>
<name>A0AAV0FI59_9ASTE</name>
<protein>
    <submittedName>
        <fullName evidence="1">Uncharacterized protein</fullName>
    </submittedName>
</protein>
<dbReference type="Proteomes" id="UP001152523">
    <property type="component" value="Unassembled WGS sequence"/>
</dbReference>
<accession>A0AAV0FI59</accession>
<organism evidence="1 2">
    <name type="scientific">Cuscuta epithymum</name>
    <dbReference type="NCBI Taxonomy" id="186058"/>
    <lineage>
        <taxon>Eukaryota</taxon>
        <taxon>Viridiplantae</taxon>
        <taxon>Streptophyta</taxon>
        <taxon>Embryophyta</taxon>
        <taxon>Tracheophyta</taxon>
        <taxon>Spermatophyta</taxon>
        <taxon>Magnoliopsida</taxon>
        <taxon>eudicotyledons</taxon>
        <taxon>Gunneridae</taxon>
        <taxon>Pentapetalae</taxon>
        <taxon>asterids</taxon>
        <taxon>lamiids</taxon>
        <taxon>Solanales</taxon>
        <taxon>Convolvulaceae</taxon>
        <taxon>Cuscuteae</taxon>
        <taxon>Cuscuta</taxon>
        <taxon>Cuscuta subgen. Cuscuta</taxon>
    </lineage>
</organism>
<reference evidence="1" key="1">
    <citation type="submission" date="2022-07" db="EMBL/GenBank/DDBJ databases">
        <authorList>
            <person name="Macas J."/>
            <person name="Novak P."/>
            <person name="Neumann P."/>
        </authorList>
    </citation>
    <scope>NUCLEOTIDE SEQUENCE</scope>
</reference>
<proteinExistence type="predicted"/>
<sequence>MRTTSDKPKKHALVLKE</sequence>
<comment type="caution">
    <text evidence="1">The sequence shown here is derived from an EMBL/GenBank/DDBJ whole genome shotgun (WGS) entry which is preliminary data.</text>
</comment>
<keyword evidence="2" id="KW-1185">Reference proteome</keyword>